<comment type="caution">
    <text evidence="2">The sequence shown here is derived from an EMBL/GenBank/DDBJ whole genome shotgun (WGS) entry which is preliminary data.</text>
</comment>
<evidence type="ECO:0000313" key="2">
    <source>
        <dbReference type="EMBL" id="CAB3400447.1"/>
    </source>
</evidence>
<evidence type="ECO:0000256" key="1">
    <source>
        <dbReference type="SAM" id="MobiDB-lite"/>
    </source>
</evidence>
<reference evidence="2 3" key="1">
    <citation type="submission" date="2020-04" db="EMBL/GenBank/DDBJ databases">
        <authorList>
            <person name="Laetsch R D."/>
            <person name="Stevens L."/>
            <person name="Kumar S."/>
            <person name="Blaxter L. M."/>
        </authorList>
    </citation>
    <scope>NUCLEOTIDE SEQUENCE [LARGE SCALE GENOMIC DNA]</scope>
</reference>
<evidence type="ECO:0000313" key="3">
    <source>
        <dbReference type="Proteomes" id="UP000494206"/>
    </source>
</evidence>
<sequence length="112" mass="12740">MFLVGQGAQRKTFSDVAHNLEPDSHSAYQTVMEFIRGLNEVFIQNSASYPSTSVKGTAIQKVWVHYSRAVKKHLPEYASELWLYLSLYSQSSSKRKNLTSSDHASSTKKRRN</sequence>
<accession>A0A8S1ELM7</accession>
<organism evidence="2 3">
    <name type="scientific">Caenorhabditis bovis</name>
    <dbReference type="NCBI Taxonomy" id="2654633"/>
    <lineage>
        <taxon>Eukaryota</taxon>
        <taxon>Metazoa</taxon>
        <taxon>Ecdysozoa</taxon>
        <taxon>Nematoda</taxon>
        <taxon>Chromadorea</taxon>
        <taxon>Rhabditida</taxon>
        <taxon>Rhabditina</taxon>
        <taxon>Rhabditomorpha</taxon>
        <taxon>Rhabditoidea</taxon>
        <taxon>Rhabditidae</taxon>
        <taxon>Peloderinae</taxon>
        <taxon>Caenorhabditis</taxon>
    </lineage>
</organism>
<gene>
    <name evidence="2" type="ORF">CBOVIS_LOCUS3388</name>
</gene>
<dbReference type="Proteomes" id="UP000494206">
    <property type="component" value="Unassembled WGS sequence"/>
</dbReference>
<proteinExistence type="predicted"/>
<name>A0A8S1ELM7_9PELO</name>
<protein>
    <submittedName>
        <fullName evidence="2">Uncharacterized protein</fullName>
    </submittedName>
</protein>
<feature type="region of interest" description="Disordered" evidence="1">
    <location>
        <begin position="91"/>
        <end position="112"/>
    </location>
</feature>
<dbReference type="EMBL" id="CADEPM010000002">
    <property type="protein sequence ID" value="CAB3400447.1"/>
    <property type="molecule type" value="Genomic_DNA"/>
</dbReference>
<dbReference type="OrthoDB" id="1870062at2759"/>
<keyword evidence="3" id="KW-1185">Reference proteome</keyword>
<dbReference type="AlphaFoldDB" id="A0A8S1ELM7"/>